<protein>
    <submittedName>
        <fullName evidence="2">SDR family oxidoreductase</fullName>
    </submittedName>
</protein>
<keyword evidence="3" id="KW-1185">Reference proteome</keyword>
<dbReference type="Gene3D" id="3.40.50.720">
    <property type="entry name" value="NAD(P)-binding Rossmann-like Domain"/>
    <property type="match status" value="1"/>
</dbReference>
<dbReference type="InterPro" id="IPR036291">
    <property type="entry name" value="NAD(P)-bd_dom_sf"/>
</dbReference>
<name>A0A7H2BKK9_9MICC</name>
<dbReference type="Proteomes" id="UP000516421">
    <property type="component" value="Chromosome"/>
</dbReference>
<gene>
    <name evidence="2" type="ORF">IDM48_01830</name>
</gene>
<dbReference type="Pfam" id="PF13460">
    <property type="entry name" value="NAD_binding_10"/>
    <property type="match status" value="1"/>
</dbReference>
<dbReference type="InterPro" id="IPR016040">
    <property type="entry name" value="NAD(P)-bd_dom"/>
</dbReference>
<reference evidence="2 3" key="1">
    <citation type="submission" date="2020-09" db="EMBL/GenBank/DDBJ databases">
        <title>Investigation of environmental microbe.</title>
        <authorList>
            <person name="Ou Y."/>
            <person name="Kang Q."/>
        </authorList>
    </citation>
    <scope>NUCLEOTIDE SEQUENCE [LARGE SCALE GENOMIC DNA]</scope>
    <source>
        <strain evidence="2 3">KJZ-9</strain>
    </source>
</reference>
<dbReference type="EMBL" id="CP061538">
    <property type="protein sequence ID" value="QNV40205.1"/>
    <property type="molecule type" value="Genomic_DNA"/>
</dbReference>
<organism evidence="2 3">
    <name type="scientific">Rothia amarae</name>
    <dbReference type="NCBI Taxonomy" id="169480"/>
    <lineage>
        <taxon>Bacteria</taxon>
        <taxon>Bacillati</taxon>
        <taxon>Actinomycetota</taxon>
        <taxon>Actinomycetes</taxon>
        <taxon>Micrococcales</taxon>
        <taxon>Micrococcaceae</taxon>
        <taxon>Rothia</taxon>
    </lineage>
</organism>
<sequence length="224" mass="23325">MANVTIIGGHGKVALLAEPKLVQAGHTVNAVIRNADQSSDIESKGANAVVLDIQNASTTEIEKMLQETETDVLVWSAGAGGGDTSRTYAIDQDAAIRTIEAAEHTGVKRYVMVSYLGSGNGHTVGEDNGFYAYETAKAVADAYLRDSDLDFTILGPGMLTEDAAAGIEVNLKPENAETPRELVADVMVAVIADDSTIGKAIPFSAGSNEVSAAVAAAPAKRDFK</sequence>
<dbReference type="PANTHER" id="PTHR15020">
    <property type="entry name" value="FLAVIN REDUCTASE-RELATED"/>
    <property type="match status" value="1"/>
</dbReference>
<dbReference type="RefSeq" id="WP_151145173.1">
    <property type="nucleotide sequence ID" value="NZ_CP061538.1"/>
</dbReference>
<dbReference type="KEGG" id="rama:IDM48_01830"/>
<evidence type="ECO:0000259" key="1">
    <source>
        <dbReference type="Pfam" id="PF13460"/>
    </source>
</evidence>
<evidence type="ECO:0000313" key="2">
    <source>
        <dbReference type="EMBL" id="QNV40205.1"/>
    </source>
</evidence>
<dbReference type="CDD" id="cd05243">
    <property type="entry name" value="SDR_a5"/>
    <property type="match status" value="1"/>
</dbReference>
<evidence type="ECO:0000313" key="3">
    <source>
        <dbReference type="Proteomes" id="UP000516421"/>
    </source>
</evidence>
<feature type="domain" description="NAD(P)-binding" evidence="1">
    <location>
        <begin position="8"/>
        <end position="193"/>
    </location>
</feature>
<dbReference type="PANTHER" id="PTHR15020:SF50">
    <property type="entry name" value="UPF0659 PROTEIN YMR090W"/>
    <property type="match status" value="1"/>
</dbReference>
<dbReference type="AlphaFoldDB" id="A0A7H2BKK9"/>
<accession>A0A7H2BKK9</accession>
<dbReference type="SUPFAM" id="SSF51735">
    <property type="entry name" value="NAD(P)-binding Rossmann-fold domains"/>
    <property type="match status" value="1"/>
</dbReference>
<proteinExistence type="predicted"/>